<evidence type="ECO:0000256" key="3">
    <source>
        <dbReference type="ARBA" id="ARBA00022475"/>
    </source>
</evidence>
<evidence type="ECO:0000256" key="7">
    <source>
        <dbReference type="SAM" id="Phobius"/>
    </source>
</evidence>
<dbReference type="PANTHER" id="PTHR43738:SF1">
    <property type="entry name" value="HEMIN TRANSPORT SYSTEM PERMEASE PROTEIN HRTB-RELATED"/>
    <property type="match status" value="1"/>
</dbReference>
<feature type="transmembrane region" description="Helical" evidence="7">
    <location>
        <begin position="341"/>
        <end position="365"/>
    </location>
</feature>
<keyword evidence="5 7" id="KW-1133">Transmembrane helix</keyword>
<keyword evidence="11" id="KW-1185">Reference proteome</keyword>
<feature type="transmembrane region" description="Helical" evidence="7">
    <location>
        <begin position="15"/>
        <end position="40"/>
    </location>
</feature>
<dbReference type="EMBL" id="JAGKQQ010000001">
    <property type="protein sequence ID" value="MBP3957045.1"/>
    <property type="molecule type" value="Genomic_DNA"/>
</dbReference>
<sequence length="378" mass="40381">MGYSLTTIWYERQRFLPAILAVAFSAVLVAVQSGLVLGLLSMMSLPVDRSVADVWVGYPAVRSVDFGRPIPERWVSRLAAQPEVERAEGAIIGFTPWTRNGEIPAKTTTEVCTVVGTRLDPHSLAAMEVVRNDRELLARLTQPLTIAVDESELGRLGIRSAGDTAEILGVRVRVVGLVAGCRSLGGPYLFCSLETARVLLHYQQDEVTYLVAKCAKPGDAPAVARRMNGYAQLSAFTADEFSARSRLHWLTTTKAGVAIGFTALLGLLVGAVVTSQTLFAATAASQREFATLRAMGIPKWRLKFSVLAQSFWVGLFGIALAAPITVALAEGATAMGTAVRLHPFILGGAAAVTMCMAVGSGLAALRSFQKVDPAHNIR</sequence>
<feature type="domain" description="MacB-like periplasmic core" evidence="9">
    <location>
        <begin position="18"/>
        <end position="228"/>
    </location>
</feature>
<evidence type="ECO:0000259" key="9">
    <source>
        <dbReference type="Pfam" id="PF12704"/>
    </source>
</evidence>
<keyword evidence="6 7" id="KW-0472">Membrane</keyword>
<proteinExistence type="predicted"/>
<dbReference type="Pfam" id="PF12704">
    <property type="entry name" value="MacB_PCD"/>
    <property type="match status" value="1"/>
</dbReference>
<dbReference type="RefSeq" id="WP_210655736.1">
    <property type="nucleotide sequence ID" value="NZ_JAGKQQ010000001.1"/>
</dbReference>
<name>A0ABS5BTP8_9BACT</name>
<evidence type="ECO:0000256" key="1">
    <source>
        <dbReference type="ARBA" id="ARBA00004651"/>
    </source>
</evidence>
<accession>A0ABS5BTP8</accession>
<dbReference type="InterPro" id="IPR025857">
    <property type="entry name" value="MacB_PCD"/>
</dbReference>
<evidence type="ECO:0000256" key="4">
    <source>
        <dbReference type="ARBA" id="ARBA00022692"/>
    </source>
</evidence>
<evidence type="ECO:0000259" key="8">
    <source>
        <dbReference type="Pfam" id="PF02687"/>
    </source>
</evidence>
<dbReference type="Pfam" id="PF02687">
    <property type="entry name" value="FtsX"/>
    <property type="match status" value="1"/>
</dbReference>
<dbReference type="Proteomes" id="UP000676565">
    <property type="component" value="Unassembled WGS sequence"/>
</dbReference>
<dbReference type="PANTHER" id="PTHR43738">
    <property type="entry name" value="ABC TRANSPORTER, MEMBRANE PROTEIN"/>
    <property type="match status" value="1"/>
</dbReference>
<reference evidence="10 11" key="1">
    <citation type="submission" date="2021-04" db="EMBL/GenBank/DDBJ databases">
        <authorList>
            <person name="Ivanova A."/>
        </authorList>
    </citation>
    <scope>NUCLEOTIDE SEQUENCE [LARGE SCALE GENOMIC DNA]</scope>
    <source>
        <strain evidence="10 11">G18</strain>
    </source>
</reference>
<dbReference type="InterPro" id="IPR051125">
    <property type="entry name" value="ABC-4/HrtB_transporter"/>
</dbReference>
<evidence type="ECO:0000256" key="5">
    <source>
        <dbReference type="ARBA" id="ARBA00022989"/>
    </source>
</evidence>
<feature type="transmembrane region" description="Helical" evidence="7">
    <location>
        <begin position="304"/>
        <end position="329"/>
    </location>
</feature>
<organism evidence="10 11">
    <name type="scientific">Gemmata palustris</name>
    <dbReference type="NCBI Taxonomy" id="2822762"/>
    <lineage>
        <taxon>Bacteria</taxon>
        <taxon>Pseudomonadati</taxon>
        <taxon>Planctomycetota</taxon>
        <taxon>Planctomycetia</taxon>
        <taxon>Gemmatales</taxon>
        <taxon>Gemmataceae</taxon>
        <taxon>Gemmata</taxon>
    </lineage>
</organism>
<comment type="subcellular location">
    <subcellularLocation>
        <location evidence="1">Cell membrane</location>
        <topology evidence="1">Multi-pass membrane protein</topology>
    </subcellularLocation>
</comment>
<feature type="transmembrane region" description="Helical" evidence="7">
    <location>
        <begin position="255"/>
        <end position="284"/>
    </location>
</feature>
<dbReference type="InterPro" id="IPR003838">
    <property type="entry name" value="ABC3_permease_C"/>
</dbReference>
<protein>
    <submittedName>
        <fullName evidence="10">ABC transporter permease</fullName>
    </submittedName>
</protein>
<keyword evidence="3" id="KW-1003">Cell membrane</keyword>
<keyword evidence="4 7" id="KW-0812">Transmembrane</keyword>
<keyword evidence="2" id="KW-0813">Transport</keyword>
<evidence type="ECO:0000256" key="6">
    <source>
        <dbReference type="ARBA" id="ARBA00023136"/>
    </source>
</evidence>
<gene>
    <name evidence="10" type="ORF">J8F10_17395</name>
</gene>
<comment type="caution">
    <text evidence="10">The sequence shown here is derived from an EMBL/GenBank/DDBJ whole genome shotgun (WGS) entry which is preliminary data.</text>
</comment>
<evidence type="ECO:0000313" key="10">
    <source>
        <dbReference type="EMBL" id="MBP3957045.1"/>
    </source>
</evidence>
<evidence type="ECO:0000313" key="11">
    <source>
        <dbReference type="Proteomes" id="UP000676565"/>
    </source>
</evidence>
<evidence type="ECO:0000256" key="2">
    <source>
        <dbReference type="ARBA" id="ARBA00022448"/>
    </source>
</evidence>
<feature type="domain" description="ABC3 transporter permease C-terminal" evidence="8">
    <location>
        <begin position="261"/>
        <end position="369"/>
    </location>
</feature>